<evidence type="ECO:0000313" key="1">
    <source>
        <dbReference type="EMBL" id="GBP18040.1"/>
    </source>
</evidence>
<organism evidence="1 2">
    <name type="scientific">Eumeta variegata</name>
    <name type="common">Bagworm moth</name>
    <name type="synonym">Eumeta japonica</name>
    <dbReference type="NCBI Taxonomy" id="151549"/>
    <lineage>
        <taxon>Eukaryota</taxon>
        <taxon>Metazoa</taxon>
        <taxon>Ecdysozoa</taxon>
        <taxon>Arthropoda</taxon>
        <taxon>Hexapoda</taxon>
        <taxon>Insecta</taxon>
        <taxon>Pterygota</taxon>
        <taxon>Neoptera</taxon>
        <taxon>Endopterygota</taxon>
        <taxon>Lepidoptera</taxon>
        <taxon>Glossata</taxon>
        <taxon>Ditrysia</taxon>
        <taxon>Tineoidea</taxon>
        <taxon>Psychidae</taxon>
        <taxon>Oiketicinae</taxon>
        <taxon>Eumeta</taxon>
    </lineage>
</organism>
<reference evidence="1 2" key="1">
    <citation type="journal article" date="2019" name="Commun. Biol.">
        <title>The bagworm genome reveals a unique fibroin gene that provides high tensile strength.</title>
        <authorList>
            <person name="Kono N."/>
            <person name="Nakamura H."/>
            <person name="Ohtoshi R."/>
            <person name="Tomita M."/>
            <person name="Numata K."/>
            <person name="Arakawa K."/>
        </authorList>
    </citation>
    <scope>NUCLEOTIDE SEQUENCE [LARGE SCALE GENOMIC DNA]</scope>
</reference>
<accession>A0A4C1TVL6</accession>
<keyword evidence="2" id="KW-1185">Reference proteome</keyword>
<proteinExistence type="predicted"/>
<gene>
    <name evidence="1" type="ORF">EVAR_16986_1</name>
</gene>
<dbReference type="AlphaFoldDB" id="A0A4C1TVL6"/>
<dbReference type="EMBL" id="BGZK01000092">
    <property type="protein sequence ID" value="GBP18040.1"/>
    <property type="molecule type" value="Genomic_DNA"/>
</dbReference>
<dbReference type="Proteomes" id="UP000299102">
    <property type="component" value="Unassembled WGS sequence"/>
</dbReference>
<sequence length="80" mass="8942">MAIQKKFKRCDDSLNAPAFDPGGAGAGPRAPIIAECCYNYRTDGNAIARFNGEELYRDDARTSRRFGKSSTEAQYRDPYK</sequence>
<comment type="caution">
    <text evidence="1">The sequence shown here is derived from an EMBL/GenBank/DDBJ whole genome shotgun (WGS) entry which is preliminary data.</text>
</comment>
<protein>
    <submittedName>
        <fullName evidence="1">Uncharacterized protein</fullName>
    </submittedName>
</protein>
<evidence type="ECO:0000313" key="2">
    <source>
        <dbReference type="Proteomes" id="UP000299102"/>
    </source>
</evidence>
<name>A0A4C1TVL6_EUMVA</name>